<protein>
    <submittedName>
        <fullName evidence="1">Uncharacterized protein</fullName>
    </submittedName>
</protein>
<sequence>IHNIYNVGSGQFHIDYSTNNANIQRRLVNEVRNTGSGPINITYRNCGSRNICGKLANDVYIVGSGSVYISTSSTNNCGALVNNVYDSGSGQIYFKYGIGC</sequence>
<comment type="caution">
    <text evidence="1">The sequence shown here is derived from an EMBL/GenBank/DDBJ whole genome shotgun (WGS) entry which is preliminary data.</text>
</comment>
<feature type="non-terminal residue" evidence="1">
    <location>
        <position position="1"/>
    </location>
</feature>
<accession>A0A4Y2LN65</accession>
<proteinExistence type="predicted"/>
<keyword evidence="3" id="KW-1185">Reference proteome</keyword>
<evidence type="ECO:0000313" key="3">
    <source>
        <dbReference type="Proteomes" id="UP000499080"/>
    </source>
</evidence>
<organism evidence="1 3">
    <name type="scientific">Araneus ventricosus</name>
    <name type="common">Orbweaver spider</name>
    <name type="synonym">Epeira ventricosa</name>
    <dbReference type="NCBI Taxonomy" id="182803"/>
    <lineage>
        <taxon>Eukaryota</taxon>
        <taxon>Metazoa</taxon>
        <taxon>Ecdysozoa</taxon>
        <taxon>Arthropoda</taxon>
        <taxon>Chelicerata</taxon>
        <taxon>Arachnida</taxon>
        <taxon>Araneae</taxon>
        <taxon>Araneomorphae</taxon>
        <taxon>Entelegynae</taxon>
        <taxon>Araneoidea</taxon>
        <taxon>Araneidae</taxon>
        <taxon>Araneus</taxon>
    </lineage>
</organism>
<gene>
    <name evidence="1" type="ORF">AVEN_35374_1</name>
    <name evidence="2" type="ORF">AVEN_66934_1</name>
</gene>
<dbReference type="Proteomes" id="UP000499080">
    <property type="component" value="Unassembled WGS sequence"/>
</dbReference>
<dbReference type="EMBL" id="BGPR01119594">
    <property type="protein sequence ID" value="GBN16231.1"/>
    <property type="molecule type" value="Genomic_DNA"/>
</dbReference>
<reference evidence="1 3" key="1">
    <citation type="journal article" date="2019" name="Sci. Rep.">
        <title>Orb-weaving spider Araneus ventricosus genome elucidates the spidroin gene catalogue.</title>
        <authorList>
            <person name="Kono N."/>
            <person name="Nakamura H."/>
            <person name="Ohtoshi R."/>
            <person name="Moran D.A.P."/>
            <person name="Shinohara A."/>
            <person name="Yoshida Y."/>
            <person name="Fujiwara M."/>
            <person name="Mori M."/>
            <person name="Tomita M."/>
            <person name="Arakawa K."/>
        </authorList>
    </citation>
    <scope>NUCLEOTIDE SEQUENCE [LARGE SCALE GENOMIC DNA]</scope>
</reference>
<evidence type="ECO:0000313" key="1">
    <source>
        <dbReference type="EMBL" id="GBN16231.1"/>
    </source>
</evidence>
<dbReference type="EMBL" id="BGPR01119596">
    <property type="protein sequence ID" value="GBN16242.1"/>
    <property type="molecule type" value="Genomic_DNA"/>
</dbReference>
<dbReference type="AlphaFoldDB" id="A0A4Y2LN65"/>
<evidence type="ECO:0000313" key="2">
    <source>
        <dbReference type="EMBL" id="GBN16242.1"/>
    </source>
</evidence>
<name>A0A4Y2LN65_ARAVE</name>